<feature type="compositionally biased region" description="Basic and acidic residues" evidence="1">
    <location>
        <begin position="622"/>
        <end position="637"/>
    </location>
</feature>
<feature type="compositionally biased region" description="Polar residues" evidence="1">
    <location>
        <begin position="648"/>
        <end position="665"/>
    </location>
</feature>
<feature type="compositionally biased region" description="Basic and acidic residues" evidence="1">
    <location>
        <begin position="86"/>
        <end position="96"/>
    </location>
</feature>
<feature type="compositionally biased region" description="Low complexity" evidence="1">
    <location>
        <begin position="1217"/>
        <end position="1231"/>
    </location>
</feature>
<feature type="compositionally biased region" description="Polar residues" evidence="1">
    <location>
        <begin position="465"/>
        <end position="492"/>
    </location>
</feature>
<dbReference type="STRING" id="1229662.W3WXB3"/>
<feature type="compositionally biased region" description="Low complexity" evidence="1">
    <location>
        <begin position="71"/>
        <end position="84"/>
    </location>
</feature>
<accession>W3WXB3</accession>
<feature type="compositionally biased region" description="Acidic residues" evidence="1">
    <location>
        <begin position="893"/>
        <end position="902"/>
    </location>
</feature>
<feature type="compositionally biased region" description="Basic and acidic residues" evidence="1">
    <location>
        <begin position="1032"/>
        <end position="1046"/>
    </location>
</feature>
<dbReference type="HOGENOM" id="CLU_002643_0_0_1"/>
<feature type="compositionally biased region" description="Polar residues" evidence="1">
    <location>
        <begin position="110"/>
        <end position="129"/>
    </location>
</feature>
<protein>
    <submittedName>
        <fullName evidence="2">Uncharacterized protein</fullName>
    </submittedName>
</protein>
<gene>
    <name evidence="2" type="ORF">PFICI_10580</name>
</gene>
<organism evidence="2 3">
    <name type="scientific">Pestalotiopsis fici (strain W106-1 / CGMCC3.15140)</name>
    <dbReference type="NCBI Taxonomy" id="1229662"/>
    <lineage>
        <taxon>Eukaryota</taxon>
        <taxon>Fungi</taxon>
        <taxon>Dikarya</taxon>
        <taxon>Ascomycota</taxon>
        <taxon>Pezizomycotina</taxon>
        <taxon>Sordariomycetes</taxon>
        <taxon>Xylariomycetidae</taxon>
        <taxon>Amphisphaeriales</taxon>
        <taxon>Sporocadaceae</taxon>
        <taxon>Pestalotiopsis</taxon>
    </lineage>
</organism>
<feature type="compositionally biased region" description="Polar residues" evidence="1">
    <location>
        <begin position="1075"/>
        <end position="1087"/>
    </location>
</feature>
<feature type="region of interest" description="Disordered" evidence="1">
    <location>
        <begin position="767"/>
        <end position="945"/>
    </location>
</feature>
<feature type="compositionally biased region" description="Low complexity" evidence="1">
    <location>
        <begin position="1013"/>
        <end position="1029"/>
    </location>
</feature>
<evidence type="ECO:0000313" key="3">
    <source>
        <dbReference type="Proteomes" id="UP000030651"/>
    </source>
</evidence>
<feature type="region of interest" description="Disordered" evidence="1">
    <location>
        <begin position="680"/>
        <end position="755"/>
    </location>
</feature>
<reference evidence="3" key="1">
    <citation type="journal article" date="2015" name="BMC Genomics">
        <title>Genomic and transcriptomic analysis of the endophytic fungus Pestalotiopsis fici reveals its lifestyle and high potential for synthesis of natural products.</title>
        <authorList>
            <person name="Wang X."/>
            <person name="Zhang X."/>
            <person name="Liu L."/>
            <person name="Xiang M."/>
            <person name="Wang W."/>
            <person name="Sun X."/>
            <person name="Che Y."/>
            <person name="Guo L."/>
            <person name="Liu G."/>
            <person name="Guo L."/>
            <person name="Wang C."/>
            <person name="Yin W.B."/>
            <person name="Stadler M."/>
            <person name="Zhang X."/>
            <person name="Liu X."/>
        </authorList>
    </citation>
    <scope>NUCLEOTIDE SEQUENCE [LARGE SCALE GENOMIC DNA]</scope>
    <source>
        <strain evidence="3">W106-1 / CGMCC3.15140</strain>
    </source>
</reference>
<dbReference type="KEGG" id="pfy:PFICI_10580"/>
<feature type="compositionally biased region" description="Low complexity" evidence="1">
    <location>
        <begin position="858"/>
        <end position="878"/>
    </location>
</feature>
<feature type="compositionally biased region" description="Polar residues" evidence="1">
    <location>
        <begin position="136"/>
        <end position="149"/>
    </location>
</feature>
<feature type="compositionally biased region" description="Low complexity" evidence="1">
    <location>
        <begin position="518"/>
        <end position="535"/>
    </location>
</feature>
<evidence type="ECO:0000313" key="2">
    <source>
        <dbReference type="EMBL" id="ETS78518.1"/>
    </source>
</evidence>
<feature type="compositionally biased region" description="Low complexity" evidence="1">
    <location>
        <begin position="10"/>
        <end position="24"/>
    </location>
</feature>
<name>W3WXB3_PESFW</name>
<feature type="compositionally biased region" description="Polar residues" evidence="1">
    <location>
        <begin position="1523"/>
        <end position="1540"/>
    </location>
</feature>
<feature type="compositionally biased region" description="Basic and acidic residues" evidence="1">
    <location>
        <begin position="1299"/>
        <end position="1309"/>
    </location>
</feature>
<feature type="compositionally biased region" description="Polar residues" evidence="1">
    <location>
        <begin position="797"/>
        <end position="815"/>
    </location>
</feature>
<feature type="compositionally biased region" description="Low complexity" evidence="1">
    <location>
        <begin position="215"/>
        <end position="225"/>
    </location>
</feature>
<dbReference type="InParanoid" id="W3WXB3"/>
<feature type="compositionally biased region" description="Acidic residues" evidence="1">
    <location>
        <begin position="1347"/>
        <end position="1364"/>
    </location>
</feature>
<proteinExistence type="predicted"/>
<dbReference type="OMA" id="DETMTPR"/>
<dbReference type="eggNOG" id="ENOG502QRPA">
    <property type="taxonomic scope" value="Eukaryota"/>
</dbReference>
<feature type="compositionally biased region" description="Low complexity" evidence="1">
    <location>
        <begin position="1146"/>
        <end position="1166"/>
    </location>
</feature>
<feature type="compositionally biased region" description="Polar residues" evidence="1">
    <location>
        <begin position="736"/>
        <end position="755"/>
    </location>
</feature>
<keyword evidence="3" id="KW-1185">Reference proteome</keyword>
<feature type="region of interest" description="Disordered" evidence="1">
    <location>
        <begin position="1"/>
        <end position="665"/>
    </location>
</feature>
<feature type="compositionally biased region" description="Polar residues" evidence="1">
    <location>
        <begin position="339"/>
        <end position="356"/>
    </location>
</feature>
<feature type="region of interest" description="Disordered" evidence="1">
    <location>
        <begin position="981"/>
        <end position="1561"/>
    </location>
</feature>
<feature type="compositionally biased region" description="Polar residues" evidence="1">
    <location>
        <begin position="832"/>
        <end position="844"/>
    </location>
</feature>
<dbReference type="GeneID" id="19275593"/>
<dbReference type="EMBL" id="KI912115">
    <property type="protein sequence ID" value="ETS78518.1"/>
    <property type="molecule type" value="Genomic_DNA"/>
</dbReference>
<feature type="compositionally biased region" description="Basic and acidic residues" evidence="1">
    <location>
        <begin position="1436"/>
        <end position="1475"/>
    </location>
</feature>
<dbReference type="OrthoDB" id="5423926at2759"/>
<feature type="compositionally biased region" description="Polar residues" evidence="1">
    <location>
        <begin position="1387"/>
        <end position="1414"/>
    </location>
</feature>
<sequence>MASGTQNPNRALSSAAAAAALRARPQTPTNVADVQTKRTMRRSPSVSSVGSAASAAARRSSQQPRLERKGSSSSMSERTFRSPSPHGDRKPLEPDHPPVPAIPSSHKVSRSTSSAGVGMQNFKTASQKMETGLPSWYTQPQGDISNLRTSDAPMTKPIPEHLTSVPQRPDSRSSSVNFSYPGRSRAQSPPASPVVDQNDEWTESPRQTSKKSKRSSVASSTVTTKPDQTLVYDPNSRRMVPKADLDAIAYQVQAASEKQPKSKKSQSGVSRSGSHLAKGTVGRTRGSLVETNGNTRELRSHEPSSTQTSRAIKDEPRTLQNTEVESVAGVPIDGYNKGHVSTSEQYEPRKSGTSPLPQEPQRLLSPRPVAQMGRKPSMVREESEDESGAEDIHIPSRDIYGALDSVPTRQTLYEPAGEQQTTLAAESELADYSTFEGSDGNPESLASTLESREQEQIPRHLAVSVAQSANVPQRSLSQSPARQARFASSPSDNLVVRHTPPGRSASPIKSALKHSPSPRDASPSDTSTSDAARARFSSPDRDASLPRKKSARVSFDDRSPVIVGESHGPVADTDSPIMPSPQTTRRPWYSGIGRNRKKDTSLDLEEDEVMKPRPALPSFGSVREKKVRDTEEQERPLIRPQDVPATTVARTYSPQMATESSMDTGLSSDYAIGTALSQAQDNAARNEANISRFREPLPPVVTSVDGRDDLSDSLNSSDDEHDSFNSAGDDSDGGLQASQTTAATVLESQPNSQINSTILEEKIPVQPEQPLAEAVPASTLPSQPRFEERSETVPGISITQPSPGLTEVKQTTQQYFDIPGMFPDDNSDESPAPQQTTSFPSSTADAMKEPEAVVIPSQTQVLPQTTLATTPQAAQPEAATDDDDSNASIYSDAYEDISDVDGDGFQSMDAVVESPVTKSSISSHAPETTAAGNTKYEEMEPTNRNNTVFAPAASREAPGNDWEHAKSFWRSLTAEKRRQLELEAMEDAGADGDHEEMQTPTRKLSNRTKKTAGQRQATAVAQAAHAQTTPPEKAKQKQMRPVDAERTYMIQPGSKANHEPLSPVRQSGHMRMSMRGQQPQPARTGTLTKRDPGEVHMRKSMRSDPFTDGNASHRASAPPERVASPRITRPRTAGGQDDQAVRHNKAASVAVAASAATAFSKTSKPAPQRRGSDASDSSFKRTRAAPSDSMAFRRTLRQERQDMVPARPRSPPEAVKGSSRFSLRSLSPSGSTFRRSSVAGPPTTMGMRRSLRSGSDSSKDSKRASLQFPSFGRASGKAAGKKTKAGTSRFGDSSDEDEPASRFRSRFDDSSDEEDARPGSSSRPMSKGTLRASATAPANIKVAAPVPEEEEASPDLPDSDDDDPSTQFPSPLRSPGNAAPAFRPDISQRTNSGIGTTTLNRQRSGPGTLATSVTAPVVTRERRSSFMSSILRRNKKADNAGKISRPELTESAARRDTKLERNTDELRNLRSDQRPHSPKLQKKNALTRGDSWPLPEPTDDVRPSTAGGRVNGAKVERPDFQGRRSTSLGMMPAQQPNGHNLGSEAIIEGPDSSPKKKKKFGALRKMFRLDD</sequence>
<dbReference type="Proteomes" id="UP000030651">
    <property type="component" value="Unassembled WGS sequence"/>
</dbReference>
<feature type="compositionally biased region" description="Basic and acidic residues" evidence="1">
    <location>
        <begin position="1088"/>
        <end position="1097"/>
    </location>
</feature>
<feature type="compositionally biased region" description="Low complexity" evidence="1">
    <location>
        <begin position="1245"/>
        <end position="1256"/>
    </location>
</feature>
<dbReference type="RefSeq" id="XP_007837352.1">
    <property type="nucleotide sequence ID" value="XM_007839161.1"/>
</dbReference>
<feature type="compositionally biased region" description="Low complexity" evidence="1">
    <location>
        <begin position="42"/>
        <end position="64"/>
    </location>
</feature>
<feature type="compositionally biased region" description="Polar residues" evidence="1">
    <location>
        <begin position="916"/>
        <end position="932"/>
    </location>
</feature>
<evidence type="ECO:0000256" key="1">
    <source>
        <dbReference type="SAM" id="MobiDB-lite"/>
    </source>
</evidence>